<dbReference type="Proteomes" id="UP000250354">
    <property type="component" value="Chromosome"/>
</dbReference>
<feature type="region of interest" description="Disordered" evidence="2">
    <location>
        <begin position="280"/>
        <end position="487"/>
    </location>
</feature>
<feature type="transmembrane region" description="Helical" evidence="3">
    <location>
        <begin position="519"/>
        <end position="540"/>
    </location>
</feature>
<evidence type="ECO:0000313" key="8">
    <source>
        <dbReference type="Proteomes" id="UP000250354"/>
    </source>
</evidence>
<gene>
    <name evidence="7" type="ORF">DBT44_0003470</name>
    <name evidence="6" type="ORF">ODY61_03225</name>
</gene>
<feature type="region of interest" description="Disordered" evidence="2">
    <location>
        <begin position="495"/>
        <end position="514"/>
    </location>
</feature>
<dbReference type="NCBIfam" id="TIGR01167">
    <property type="entry name" value="LPXTG_anchor"/>
    <property type="match status" value="1"/>
</dbReference>
<evidence type="ECO:0000256" key="1">
    <source>
        <dbReference type="ARBA" id="ARBA00022729"/>
    </source>
</evidence>
<dbReference type="Pfam" id="PF07501">
    <property type="entry name" value="G5"/>
    <property type="match status" value="1"/>
</dbReference>
<feature type="compositionally biased region" description="Pro residues" evidence="2">
    <location>
        <begin position="322"/>
        <end position="333"/>
    </location>
</feature>
<evidence type="ECO:0000313" key="9">
    <source>
        <dbReference type="Proteomes" id="UP001069047"/>
    </source>
</evidence>
<feature type="compositionally biased region" description="Low complexity" evidence="2">
    <location>
        <begin position="416"/>
        <end position="450"/>
    </location>
</feature>
<keyword evidence="1 4" id="KW-0732">Signal</keyword>
<feature type="compositionally biased region" description="Pro residues" evidence="2">
    <location>
        <begin position="343"/>
        <end position="363"/>
    </location>
</feature>
<dbReference type="EMBL" id="CP145132">
    <property type="protein sequence ID" value="WWC55378.1"/>
    <property type="molecule type" value="Genomic_DNA"/>
</dbReference>
<feature type="compositionally biased region" description="Pro residues" evidence="2">
    <location>
        <begin position="371"/>
        <end position="402"/>
    </location>
</feature>
<reference evidence="7" key="3">
    <citation type="submission" date="2024-02" db="EMBL/GenBank/DDBJ databases">
        <authorList>
            <person name="Choi B."/>
        </authorList>
    </citation>
    <scope>NUCLEOTIDE SEQUENCE</scope>
    <source>
        <strain evidence="7">UMB1016</strain>
    </source>
</reference>
<dbReference type="InterPro" id="IPR011098">
    <property type="entry name" value="G5_dom"/>
</dbReference>
<reference evidence="7 8" key="1">
    <citation type="journal article" date="2020" name="J. Bacteriol.">
        <title>Aerococcus urinae Isolated from Women with Lower Urinary Tract Symptoms: In Vitro Aggregation and Genome Analysis.</title>
        <authorList>
            <person name="Hilt E.E."/>
            <person name="Putonti C."/>
            <person name="Thomas-White K."/>
            <person name="Lewis A.L."/>
            <person name="Visick K.L."/>
            <person name="Gilbert N.M."/>
            <person name="Wolfe A.J."/>
        </authorList>
    </citation>
    <scope>NUCLEOTIDE SEQUENCE [LARGE SCALE GENOMIC DNA]</scope>
    <source>
        <strain evidence="7 8">UMB1016</strain>
    </source>
</reference>
<feature type="domain" description="G5" evidence="5">
    <location>
        <begin position="252"/>
        <end position="334"/>
    </location>
</feature>
<name>A0A1E9PIB5_9LACT</name>
<dbReference type="GeneID" id="86858860"/>
<keyword evidence="3" id="KW-1133">Transmembrane helix</keyword>
<evidence type="ECO:0000259" key="5">
    <source>
        <dbReference type="PROSITE" id="PS51109"/>
    </source>
</evidence>
<feature type="signal peptide" evidence="4">
    <location>
        <begin position="1"/>
        <end position="35"/>
    </location>
</feature>
<feature type="compositionally biased region" description="Low complexity" evidence="2">
    <location>
        <begin position="500"/>
        <end position="513"/>
    </location>
</feature>
<dbReference type="PROSITE" id="PS51109">
    <property type="entry name" value="G5"/>
    <property type="match status" value="1"/>
</dbReference>
<feature type="compositionally biased region" description="Polar residues" evidence="2">
    <location>
        <begin position="460"/>
        <end position="472"/>
    </location>
</feature>
<dbReference type="EMBL" id="JAOTMY010000001">
    <property type="protein sequence ID" value="MCY3087130.1"/>
    <property type="molecule type" value="Genomic_DNA"/>
</dbReference>
<dbReference type="RefSeq" id="WP_070559208.1">
    <property type="nucleotide sequence ID" value="NZ_CAJHLG010000004.1"/>
</dbReference>
<proteinExistence type="predicted"/>
<dbReference type="InterPro" id="IPR005877">
    <property type="entry name" value="YSIRK_signal_dom"/>
</dbReference>
<keyword evidence="8" id="KW-1185">Reference proteome</keyword>
<dbReference type="AlphaFoldDB" id="A0A1E9PIB5"/>
<organism evidence="6 9">
    <name type="scientific">Aerococcus mictus</name>
    <dbReference type="NCBI Taxonomy" id="2976810"/>
    <lineage>
        <taxon>Bacteria</taxon>
        <taxon>Bacillati</taxon>
        <taxon>Bacillota</taxon>
        <taxon>Bacilli</taxon>
        <taxon>Lactobacillales</taxon>
        <taxon>Aerococcaceae</taxon>
        <taxon>Aerococcus</taxon>
    </lineage>
</organism>
<dbReference type="SMART" id="SM01208">
    <property type="entry name" value="G5"/>
    <property type="match status" value="1"/>
</dbReference>
<evidence type="ECO:0000313" key="6">
    <source>
        <dbReference type="EMBL" id="MCY3087130.1"/>
    </source>
</evidence>
<dbReference type="Gene3D" id="2.20.230.10">
    <property type="entry name" value="Resuscitation-promoting factor rpfb"/>
    <property type="match status" value="1"/>
</dbReference>
<evidence type="ECO:0000313" key="7">
    <source>
        <dbReference type="EMBL" id="WWC55378.1"/>
    </source>
</evidence>
<dbReference type="Proteomes" id="UP001069047">
    <property type="component" value="Unassembled WGS sequence"/>
</dbReference>
<accession>A0A9Q4DED8</accession>
<protein>
    <submittedName>
        <fullName evidence="6">G5 domain-containing protein</fullName>
    </submittedName>
</protein>
<keyword evidence="3" id="KW-0472">Membrane</keyword>
<dbReference type="NCBIfam" id="TIGR01168">
    <property type="entry name" value="YSIRK_signal"/>
    <property type="match status" value="1"/>
</dbReference>
<sequence>MQNKEKTLSFRKLNIGLAAVAVAAFLAANPQEVHAQENGTTNVSLTTTYASATPTNDFANDSYEIQDPQQAEKALEIIRNTRNTYYDDETVPFEGIPLKNYVTQKGLTKEQYVNDIRYDRMNEKDAYIRAEETAIHGKIDHKGPDGVSKPQYQNSDATLENLSWGRPNVEVDMKAWTSSELPALKGANGKFTANNGHLYQILNPNNISFGYGRFSKFAPGVDSSKYKNAIDPIGTLTISRQVGDTDYPAGKITETIPTPEDQKTEPIPFEVERIEDSTLEKGKTIVKQEGEDGLRDSKGVVIRQPKNKIILVGTKEAEKPNPTNPEPTKPNPDPTLDEKPTTPVTPDPQPEPTPDPEPEPVQPKPEEKPTPKPQPEPTNPNPTKPELDPVPVPVPNPKPAPTAKPEIQPTKPLDKPTLTVPSTPLVTPTSQASTAVAPTLATPTAVAPTSDSDKSVTAEEGSQVSTLVTASWTHDPVTENQNKDTKTDKVLALAPKEEQSSSAKATSAPATHSVLPKTGVVAASFTGFGLALVAAGATVLKRRK</sequence>
<evidence type="ECO:0000256" key="4">
    <source>
        <dbReference type="SAM" id="SignalP"/>
    </source>
</evidence>
<evidence type="ECO:0000256" key="2">
    <source>
        <dbReference type="SAM" id="MobiDB-lite"/>
    </source>
</evidence>
<evidence type="ECO:0000256" key="3">
    <source>
        <dbReference type="SAM" id="Phobius"/>
    </source>
</evidence>
<feature type="compositionally biased region" description="Basic and acidic residues" evidence="2">
    <location>
        <begin position="280"/>
        <end position="298"/>
    </location>
</feature>
<feature type="chain" id="PRO_5043668859" evidence="4">
    <location>
        <begin position="36"/>
        <end position="544"/>
    </location>
</feature>
<accession>A0A1E9PIB5</accession>
<reference evidence="6" key="2">
    <citation type="submission" date="2022-09" db="EMBL/GenBank/DDBJ databases">
        <title>Aerococcus urinae taxonomy study.</title>
        <authorList>
            <person name="Christensen J."/>
            <person name="Senneby E."/>
        </authorList>
    </citation>
    <scope>NUCLEOTIDE SEQUENCE</scope>
    <source>
        <strain evidence="6">LUND-41-B12</strain>
    </source>
</reference>
<keyword evidence="3" id="KW-0812">Transmembrane</keyword>